<sequence>MELREVNHCTVLSQSQRKQEKHVRHKQQKMENKGEEIAIVGIGCNFPGGEGIDNFWKVLHEGRNCVVDIPPDRFDTKFWHDTDDNKVGKMITKRACLIEG</sequence>
<name>A0A401PXB0_SCYTO</name>
<accession>A0A401PXB0</accession>
<dbReference type="Pfam" id="PF00109">
    <property type="entry name" value="ketoacyl-synt"/>
    <property type="match status" value="1"/>
</dbReference>
<keyword evidence="1" id="KW-0596">Phosphopantetheine</keyword>
<keyword evidence="6" id="KW-1185">Reference proteome</keyword>
<dbReference type="InterPro" id="IPR050091">
    <property type="entry name" value="PKS_NRPS_Biosynth_Enz"/>
</dbReference>
<dbReference type="GO" id="GO:0004312">
    <property type="term" value="F:fatty acid synthase activity"/>
    <property type="evidence" value="ECO:0007669"/>
    <property type="project" value="TreeGrafter"/>
</dbReference>
<dbReference type="GO" id="GO:0006633">
    <property type="term" value="P:fatty acid biosynthetic process"/>
    <property type="evidence" value="ECO:0007669"/>
    <property type="project" value="TreeGrafter"/>
</dbReference>
<dbReference type="Gene3D" id="3.40.47.10">
    <property type="match status" value="1"/>
</dbReference>
<gene>
    <name evidence="5" type="ORF">scyTo_0017654</name>
</gene>
<evidence type="ECO:0000256" key="3">
    <source>
        <dbReference type="SAM" id="MobiDB-lite"/>
    </source>
</evidence>
<dbReference type="Proteomes" id="UP000288216">
    <property type="component" value="Unassembled WGS sequence"/>
</dbReference>
<dbReference type="PANTHER" id="PTHR43775">
    <property type="entry name" value="FATTY ACID SYNTHASE"/>
    <property type="match status" value="1"/>
</dbReference>
<dbReference type="PANTHER" id="PTHR43775:SF37">
    <property type="entry name" value="SI:DKEY-61P9.11"/>
    <property type="match status" value="1"/>
</dbReference>
<evidence type="ECO:0000313" key="6">
    <source>
        <dbReference type="Proteomes" id="UP000288216"/>
    </source>
</evidence>
<comment type="caution">
    <text evidence="5">The sequence shown here is derived from an EMBL/GenBank/DDBJ whole genome shotgun (WGS) entry which is preliminary data.</text>
</comment>
<dbReference type="InterPro" id="IPR014030">
    <property type="entry name" value="Ketoacyl_synth_N"/>
</dbReference>
<evidence type="ECO:0000259" key="4">
    <source>
        <dbReference type="Pfam" id="PF00109"/>
    </source>
</evidence>
<evidence type="ECO:0000313" key="5">
    <source>
        <dbReference type="EMBL" id="GCB77771.1"/>
    </source>
</evidence>
<evidence type="ECO:0000256" key="2">
    <source>
        <dbReference type="ARBA" id="ARBA00022553"/>
    </source>
</evidence>
<dbReference type="STRING" id="75743.A0A401PXB0"/>
<dbReference type="EMBL" id="BFAA01011642">
    <property type="protein sequence ID" value="GCB77771.1"/>
    <property type="molecule type" value="Genomic_DNA"/>
</dbReference>
<dbReference type="AlphaFoldDB" id="A0A401PXB0"/>
<dbReference type="InterPro" id="IPR016039">
    <property type="entry name" value="Thiolase-like"/>
</dbReference>
<proteinExistence type="predicted"/>
<keyword evidence="2" id="KW-0597">Phosphoprotein</keyword>
<evidence type="ECO:0000256" key="1">
    <source>
        <dbReference type="ARBA" id="ARBA00022450"/>
    </source>
</evidence>
<feature type="region of interest" description="Disordered" evidence="3">
    <location>
        <begin position="1"/>
        <end position="30"/>
    </location>
</feature>
<feature type="domain" description="Beta-ketoacyl synthase-like N-terminal" evidence="4">
    <location>
        <begin position="35"/>
        <end position="99"/>
    </location>
</feature>
<dbReference type="OrthoDB" id="329835at2759"/>
<organism evidence="5 6">
    <name type="scientific">Scyliorhinus torazame</name>
    <name type="common">Cloudy catshark</name>
    <name type="synonym">Catulus torazame</name>
    <dbReference type="NCBI Taxonomy" id="75743"/>
    <lineage>
        <taxon>Eukaryota</taxon>
        <taxon>Metazoa</taxon>
        <taxon>Chordata</taxon>
        <taxon>Craniata</taxon>
        <taxon>Vertebrata</taxon>
        <taxon>Chondrichthyes</taxon>
        <taxon>Elasmobranchii</taxon>
        <taxon>Galeomorphii</taxon>
        <taxon>Galeoidea</taxon>
        <taxon>Carcharhiniformes</taxon>
        <taxon>Scyliorhinidae</taxon>
        <taxon>Scyliorhinus</taxon>
    </lineage>
</organism>
<protein>
    <recommendedName>
        <fullName evidence="4">Beta-ketoacyl synthase-like N-terminal domain-containing protein</fullName>
    </recommendedName>
</protein>
<reference evidence="5 6" key="1">
    <citation type="journal article" date="2018" name="Nat. Ecol. Evol.">
        <title>Shark genomes provide insights into elasmobranch evolution and the origin of vertebrates.</title>
        <authorList>
            <person name="Hara Y"/>
            <person name="Yamaguchi K"/>
            <person name="Onimaru K"/>
            <person name="Kadota M"/>
            <person name="Koyanagi M"/>
            <person name="Keeley SD"/>
            <person name="Tatsumi K"/>
            <person name="Tanaka K"/>
            <person name="Motone F"/>
            <person name="Kageyama Y"/>
            <person name="Nozu R"/>
            <person name="Adachi N"/>
            <person name="Nishimura O"/>
            <person name="Nakagawa R"/>
            <person name="Tanegashima C"/>
            <person name="Kiyatake I"/>
            <person name="Matsumoto R"/>
            <person name="Murakumo K"/>
            <person name="Nishida K"/>
            <person name="Terakita A"/>
            <person name="Kuratani S"/>
            <person name="Sato K"/>
            <person name="Hyodo S Kuraku.S."/>
        </authorList>
    </citation>
    <scope>NUCLEOTIDE SEQUENCE [LARGE SCALE GENOMIC DNA]</scope>
</reference>
<dbReference type="SUPFAM" id="SSF53901">
    <property type="entry name" value="Thiolase-like"/>
    <property type="match status" value="1"/>
</dbReference>